<protein>
    <submittedName>
        <fullName evidence="1">Uncharacterized protein</fullName>
    </submittedName>
</protein>
<accession>A0ACC3MF41</accession>
<keyword evidence="2" id="KW-1185">Reference proteome</keyword>
<name>A0ACC3MF41_9PEZI</name>
<reference evidence="1" key="1">
    <citation type="submission" date="2023-07" db="EMBL/GenBank/DDBJ databases">
        <title>Black Yeasts Isolated from many extreme environments.</title>
        <authorList>
            <person name="Coleine C."/>
            <person name="Stajich J.E."/>
            <person name="Selbmann L."/>
        </authorList>
    </citation>
    <scope>NUCLEOTIDE SEQUENCE</scope>
    <source>
        <strain evidence="1">CCFEE 5714</strain>
    </source>
</reference>
<evidence type="ECO:0000313" key="2">
    <source>
        <dbReference type="Proteomes" id="UP001281147"/>
    </source>
</evidence>
<dbReference type="EMBL" id="JAUTXU010000317">
    <property type="protein sequence ID" value="KAK3686480.1"/>
    <property type="molecule type" value="Genomic_DNA"/>
</dbReference>
<evidence type="ECO:0000313" key="1">
    <source>
        <dbReference type="EMBL" id="KAK3686480.1"/>
    </source>
</evidence>
<proteinExistence type="predicted"/>
<dbReference type="Proteomes" id="UP001281147">
    <property type="component" value="Unassembled WGS sequence"/>
</dbReference>
<organism evidence="1 2">
    <name type="scientific">Vermiconidia calcicola</name>
    <dbReference type="NCBI Taxonomy" id="1690605"/>
    <lineage>
        <taxon>Eukaryota</taxon>
        <taxon>Fungi</taxon>
        <taxon>Dikarya</taxon>
        <taxon>Ascomycota</taxon>
        <taxon>Pezizomycotina</taxon>
        <taxon>Dothideomycetes</taxon>
        <taxon>Dothideomycetidae</taxon>
        <taxon>Mycosphaerellales</taxon>
        <taxon>Extremaceae</taxon>
        <taxon>Vermiconidia</taxon>
    </lineage>
</organism>
<sequence length="259" mass="27306">MGTAGIHRLGWANETTLRDSGLLLRSETHIDSPHQFETPKRKRHQDVSDGQDTEVSSASKLSQDLCFHKPSLPQTFNIHFSTNDFFLSIGTTLNVDGIPHSNRASYYLEPTFRIARSSRSPDNAHSGPLRRRSSSMRILSLCATAFAAAGAAAQSTSGTTVTITRTVERVVQTTWATSTPATQSTSTFAWAAPVPSSYVSYPSNGTTSHATGTGVWTSLAFSSATGSAPITPATGAASKLGFDAVGLAAVAGLVGLLAF</sequence>
<gene>
    <name evidence="1" type="ORF">LTR37_019765</name>
</gene>
<comment type="caution">
    <text evidence="1">The sequence shown here is derived from an EMBL/GenBank/DDBJ whole genome shotgun (WGS) entry which is preliminary data.</text>
</comment>